<evidence type="ECO:0000313" key="1">
    <source>
        <dbReference type="EMBL" id="OAT06815.1"/>
    </source>
</evidence>
<dbReference type="EMBL" id="GG657451">
    <property type="protein sequence ID" value="OAT06815.1"/>
    <property type="molecule type" value="Genomic_DNA"/>
</dbReference>
<accession>A0A179UFJ8</accession>
<keyword evidence="2" id="KW-1185">Reference proteome</keyword>
<proteinExistence type="predicted"/>
<dbReference type="OrthoDB" id="4177435at2759"/>
<organism evidence="1 2">
    <name type="scientific">Blastomyces gilchristii (strain SLH14081)</name>
    <name type="common">Blastomyces dermatitidis</name>
    <dbReference type="NCBI Taxonomy" id="559298"/>
    <lineage>
        <taxon>Eukaryota</taxon>
        <taxon>Fungi</taxon>
        <taxon>Dikarya</taxon>
        <taxon>Ascomycota</taxon>
        <taxon>Pezizomycotina</taxon>
        <taxon>Eurotiomycetes</taxon>
        <taxon>Eurotiomycetidae</taxon>
        <taxon>Onygenales</taxon>
        <taxon>Ajellomycetaceae</taxon>
        <taxon>Blastomyces</taxon>
    </lineage>
</organism>
<dbReference type="Proteomes" id="UP000002038">
    <property type="component" value="Unassembled WGS sequence"/>
</dbReference>
<dbReference type="VEuPathDB" id="FungiDB:BDBG_16705"/>
<gene>
    <name evidence="1" type="ORF">BDBG_16705</name>
</gene>
<dbReference type="GeneID" id="42528733"/>
<reference evidence="2" key="1">
    <citation type="journal article" date="2015" name="PLoS Genet.">
        <title>The dynamic genome and transcriptome of the human fungal pathogen Blastomyces and close relative Emmonsia.</title>
        <authorList>
            <person name="Munoz J.F."/>
            <person name="Gauthier G.M."/>
            <person name="Desjardins C.A."/>
            <person name="Gallo J.E."/>
            <person name="Holder J."/>
            <person name="Sullivan T.D."/>
            <person name="Marty A.J."/>
            <person name="Carmen J.C."/>
            <person name="Chen Z."/>
            <person name="Ding L."/>
            <person name="Gujja S."/>
            <person name="Magrini V."/>
            <person name="Misas E."/>
            <person name="Mitreva M."/>
            <person name="Priest M."/>
            <person name="Saif S."/>
            <person name="Whiston E.A."/>
            <person name="Young S."/>
            <person name="Zeng Q."/>
            <person name="Goldman W.E."/>
            <person name="Mardis E.R."/>
            <person name="Taylor J.W."/>
            <person name="McEwen J.G."/>
            <person name="Clay O.K."/>
            <person name="Klein B.S."/>
            <person name="Cuomo C.A."/>
        </authorList>
    </citation>
    <scope>NUCLEOTIDE SEQUENCE [LARGE SCALE GENOMIC DNA]</scope>
    <source>
        <strain evidence="2">SLH14081</strain>
    </source>
</reference>
<dbReference type="AlphaFoldDB" id="A0A179UFJ8"/>
<evidence type="ECO:0000313" key="2">
    <source>
        <dbReference type="Proteomes" id="UP000002038"/>
    </source>
</evidence>
<dbReference type="RefSeq" id="XP_031577426.1">
    <property type="nucleotide sequence ID" value="XM_031724597.1"/>
</dbReference>
<sequence>MMGFGLLPNGGGYMPSKTTMNGSLADATIFLRLSATQEPRILEVEKTKNTTVVTNILYTETEFDITFNSYYDVRNSSQRLVGDAYSENAIYFIGAGTRDRTLLLSYSLAFYRFVPFMSSCDDVVVIPRIYR</sequence>
<name>A0A179UFJ8_BLAGS</name>
<dbReference type="KEGG" id="bgh:BDBG_16705"/>
<protein>
    <submittedName>
        <fullName evidence="1">Uncharacterized protein</fullName>
    </submittedName>
</protein>